<reference evidence="3 4" key="1">
    <citation type="submission" date="2019-06" db="EMBL/GenBank/DDBJ databases">
        <title>Wine fermentation using esterase from Monascus purpureus.</title>
        <authorList>
            <person name="Geng C."/>
            <person name="Zhang Y."/>
        </authorList>
    </citation>
    <scope>NUCLEOTIDE SEQUENCE [LARGE SCALE GENOMIC DNA]</scope>
    <source>
        <strain evidence="3">HQ1</strain>
    </source>
</reference>
<sequence length="610" mass="68192">MLACSLSLRRSLLLPSAKHLSPRTLRTIIQSPQFFPPSSSCVQTHRTFIRPASVLPSLPVGASRNASVSAWAIALTVLALCGGTTWLRYNSDSTEEEIPVNPPASRPEHDPFLGILDTLKTMPVEIPPGHVGNLSLEQEAKLQELWILTLKVFGVNVDMLERARSKASSKESAPQEKKKAKRGFGFFGGGGKDTATETTKDSNSSDPLASTLATLSIADGDDKYGLSKQFQKALTDMTPEQIRTTFWTMVKLNNPDSLLLRFLRARKWDVKKALIMFVSTIHWRLADMHIDDDIMLNGEAFALKQSESSNPKDQKSGKEFMFQLRQGKNYFRGVDKFGRPIVVISVRKHRAGDQSVPVMERYTAFTIEVARLMLVPPVETATIIFDMTNFGLANMDYAPVKFMIRCFEANYPESLGAVLIHKAPWIFSGIWNIIKGWLDPVVASKIHFTNTAKDLEEYIPHDRIMKELDGEDEWKYEYIEPHPEENKKMEDTTTRDTLIAKRGELSKQVEQATIAWIQATKSGDKDAKAAATEKRDNAIKKLTTLYWDLDPYIRARSIYDRFGIINPGGKINYYPDKGTETPATNGASSVNGTKTAATEAEVPIKDETAP</sequence>
<dbReference type="SMART" id="SM00516">
    <property type="entry name" value="SEC14"/>
    <property type="match status" value="1"/>
</dbReference>
<dbReference type="PANTHER" id="PTHR46590:SF1">
    <property type="entry name" value="PHOSPHATIDYLINOSITOL TRANSFER PROTEIN CSR1"/>
    <property type="match status" value="1"/>
</dbReference>
<evidence type="ECO:0000256" key="1">
    <source>
        <dbReference type="SAM" id="MobiDB-lite"/>
    </source>
</evidence>
<gene>
    <name evidence="3" type="ORF">MPDQ_006897</name>
</gene>
<dbReference type="Pfam" id="PF03765">
    <property type="entry name" value="CRAL_TRIO_N"/>
    <property type="match status" value="1"/>
</dbReference>
<evidence type="ECO:0000259" key="2">
    <source>
        <dbReference type="PROSITE" id="PS50191"/>
    </source>
</evidence>
<dbReference type="PROSITE" id="PS50191">
    <property type="entry name" value="CRAL_TRIO"/>
    <property type="match status" value="1"/>
</dbReference>
<dbReference type="InterPro" id="IPR001251">
    <property type="entry name" value="CRAL-TRIO_dom"/>
</dbReference>
<proteinExistence type="predicted"/>
<feature type="domain" description="CRAL-TRIO" evidence="2">
    <location>
        <begin position="331"/>
        <end position="476"/>
    </location>
</feature>
<dbReference type="EMBL" id="VIFY01000066">
    <property type="protein sequence ID" value="TQB72303.1"/>
    <property type="molecule type" value="Genomic_DNA"/>
</dbReference>
<organism evidence="3 4">
    <name type="scientific">Monascus purpureus</name>
    <name type="common">Red mold</name>
    <name type="synonym">Monascus anka</name>
    <dbReference type="NCBI Taxonomy" id="5098"/>
    <lineage>
        <taxon>Eukaryota</taxon>
        <taxon>Fungi</taxon>
        <taxon>Dikarya</taxon>
        <taxon>Ascomycota</taxon>
        <taxon>Pezizomycotina</taxon>
        <taxon>Eurotiomycetes</taxon>
        <taxon>Eurotiomycetidae</taxon>
        <taxon>Eurotiales</taxon>
        <taxon>Aspergillaceae</taxon>
        <taxon>Monascus</taxon>
    </lineage>
</organism>
<dbReference type="Pfam" id="PF00650">
    <property type="entry name" value="CRAL_TRIO"/>
    <property type="match status" value="1"/>
</dbReference>
<protein>
    <recommendedName>
        <fullName evidence="2">CRAL-TRIO domain-containing protein</fullName>
    </recommendedName>
</protein>
<accession>A0A507QTB3</accession>
<dbReference type="InterPro" id="IPR036273">
    <property type="entry name" value="CRAL/TRIO_N_dom_sf"/>
</dbReference>
<feature type="region of interest" description="Disordered" evidence="1">
    <location>
        <begin position="576"/>
        <end position="610"/>
    </location>
</feature>
<dbReference type="CDD" id="cd00170">
    <property type="entry name" value="SEC14"/>
    <property type="match status" value="1"/>
</dbReference>
<dbReference type="Gene3D" id="3.40.525.10">
    <property type="entry name" value="CRAL-TRIO lipid binding domain"/>
    <property type="match status" value="1"/>
</dbReference>
<dbReference type="STRING" id="5098.A0A507QTB3"/>
<dbReference type="SUPFAM" id="SSF52087">
    <property type="entry name" value="CRAL/TRIO domain"/>
    <property type="match status" value="1"/>
</dbReference>
<name>A0A507QTB3_MONPU</name>
<dbReference type="InterPro" id="IPR011074">
    <property type="entry name" value="CRAL/TRIO_N_dom"/>
</dbReference>
<dbReference type="OrthoDB" id="43460at2759"/>
<dbReference type="PANTHER" id="PTHR46590">
    <property type="entry name" value="PHOSPHATIDYLINOSITOL TRANSFER PROTEIN CSR1-RELATED"/>
    <property type="match status" value="1"/>
</dbReference>
<evidence type="ECO:0000313" key="4">
    <source>
        <dbReference type="Proteomes" id="UP000319663"/>
    </source>
</evidence>
<dbReference type="AlphaFoldDB" id="A0A507QTB3"/>
<dbReference type="SUPFAM" id="SSF46938">
    <property type="entry name" value="CRAL/TRIO N-terminal domain"/>
    <property type="match status" value="1"/>
</dbReference>
<dbReference type="InterPro" id="IPR036865">
    <property type="entry name" value="CRAL-TRIO_dom_sf"/>
</dbReference>
<keyword evidence="4" id="KW-1185">Reference proteome</keyword>
<feature type="compositionally biased region" description="Polar residues" evidence="1">
    <location>
        <begin position="581"/>
        <end position="596"/>
    </location>
</feature>
<comment type="caution">
    <text evidence="3">The sequence shown here is derived from an EMBL/GenBank/DDBJ whole genome shotgun (WGS) entry which is preliminary data.</text>
</comment>
<dbReference type="InterPro" id="IPR052432">
    <property type="entry name" value="PITP/CRAL-TRIO"/>
</dbReference>
<dbReference type="Proteomes" id="UP000319663">
    <property type="component" value="Unassembled WGS sequence"/>
</dbReference>
<dbReference type="SMART" id="SM01100">
    <property type="entry name" value="CRAL_TRIO_N"/>
    <property type="match status" value="1"/>
</dbReference>
<evidence type="ECO:0000313" key="3">
    <source>
        <dbReference type="EMBL" id="TQB72303.1"/>
    </source>
</evidence>
<feature type="region of interest" description="Disordered" evidence="1">
    <location>
        <begin position="164"/>
        <end position="207"/>
    </location>
</feature>